<dbReference type="InterPro" id="IPR000253">
    <property type="entry name" value="FHA_dom"/>
</dbReference>
<accession>A0A1G6XC04</accession>
<proteinExistence type="predicted"/>
<evidence type="ECO:0000313" key="3">
    <source>
        <dbReference type="EMBL" id="SDD74796.1"/>
    </source>
</evidence>
<keyword evidence="1" id="KW-0597">Phosphoprotein</keyword>
<evidence type="ECO:0000259" key="2">
    <source>
        <dbReference type="PROSITE" id="PS50006"/>
    </source>
</evidence>
<name>A0A1G6XC04_9ACTN</name>
<organism evidence="3 4">
    <name type="scientific">Glycomyces harbinensis</name>
    <dbReference type="NCBI Taxonomy" id="58114"/>
    <lineage>
        <taxon>Bacteria</taxon>
        <taxon>Bacillati</taxon>
        <taxon>Actinomycetota</taxon>
        <taxon>Actinomycetes</taxon>
        <taxon>Glycomycetales</taxon>
        <taxon>Glycomycetaceae</taxon>
        <taxon>Glycomyces</taxon>
    </lineage>
</organism>
<dbReference type="InterPro" id="IPR008984">
    <property type="entry name" value="SMAD_FHA_dom_sf"/>
</dbReference>
<dbReference type="AlphaFoldDB" id="A0A1G6XC04"/>
<gene>
    <name evidence="3" type="ORF">SAMN05216270_10747</name>
</gene>
<dbReference type="EMBL" id="FNAD01000007">
    <property type="protein sequence ID" value="SDD74796.1"/>
    <property type="molecule type" value="Genomic_DNA"/>
</dbReference>
<keyword evidence="4" id="KW-1185">Reference proteome</keyword>
<protein>
    <recommendedName>
        <fullName evidence="2">FHA domain-containing protein</fullName>
    </recommendedName>
</protein>
<evidence type="ECO:0000313" key="4">
    <source>
        <dbReference type="Proteomes" id="UP000198949"/>
    </source>
</evidence>
<dbReference type="PROSITE" id="PS50006">
    <property type="entry name" value="FHA_DOMAIN"/>
    <property type="match status" value="1"/>
</dbReference>
<reference evidence="4" key="1">
    <citation type="submission" date="2016-10" db="EMBL/GenBank/DDBJ databases">
        <authorList>
            <person name="Varghese N."/>
            <person name="Submissions S."/>
        </authorList>
    </citation>
    <scope>NUCLEOTIDE SEQUENCE [LARGE SCALE GENOMIC DNA]</scope>
    <source>
        <strain evidence="4">CGMCC 4.3516</strain>
    </source>
</reference>
<dbReference type="SUPFAM" id="SSF49879">
    <property type="entry name" value="SMAD/FHA domain"/>
    <property type="match status" value="1"/>
</dbReference>
<evidence type="ECO:0000256" key="1">
    <source>
        <dbReference type="ARBA" id="ARBA00022553"/>
    </source>
</evidence>
<sequence>MSDIPQVEGLEPLPPSHASLAFGVPDSAPGTIYALSVSGGVRFRPKEEREILFGRNRPDVHVCVGEDDRRVSRCHGRLARLGDHWWLANTGHLPFQLPGSRTLFPEDEPFPLQTGYTPVFISGTARRRHLVELYVAGADGRLPTPAPDSATLKDRPWKLNTAERLALVCLAQRYLMHEAYPQPGSWKQVADELTRLEVEGAWRPKKVEHLVVGVRKRLSAAGVPGLTREEVGEPVGNMLNHNLIGELLRTRTLVPPDLRILGED</sequence>
<dbReference type="STRING" id="58114.SAMN05216270_10747"/>
<feature type="domain" description="FHA" evidence="2">
    <location>
        <begin position="51"/>
        <end position="102"/>
    </location>
</feature>
<dbReference type="Proteomes" id="UP000198949">
    <property type="component" value="Unassembled WGS sequence"/>
</dbReference>
<dbReference type="RefSeq" id="WP_091035114.1">
    <property type="nucleotide sequence ID" value="NZ_FNAD01000007.1"/>
</dbReference>